<organism evidence="1 2">
    <name type="scientific">Caulifigura coniformis</name>
    <dbReference type="NCBI Taxonomy" id="2527983"/>
    <lineage>
        <taxon>Bacteria</taxon>
        <taxon>Pseudomonadati</taxon>
        <taxon>Planctomycetota</taxon>
        <taxon>Planctomycetia</taxon>
        <taxon>Planctomycetales</taxon>
        <taxon>Planctomycetaceae</taxon>
        <taxon>Caulifigura</taxon>
    </lineage>
</organism>
<evidence type="ECO:0000313" key="1">
    <source>
        <dbReference type="EMBL" id="QDT53337.1"/>
    </source>
</evidence>
<proteinExistence type="predicted"/>
<dbReference type="Proteomes" id="UP000315700">
    <property type="component" value="Chromosome"/>
</dbReference>
<keyword evidence="2" id="KW-1185">Reference proteome</keyword>
<evidence type="ECO:0000313" key="2">
    <source>
        <dbReference type="Proteomes" id="UP000315700"/>
    </source>
</evidence>
<sequence length="446" mass="49016">MLTMFGKRTPMCDRLSRRQFLSIGGLALGGLALPQFLRAEGSSGVNGHGKGVIMIYLPGGPPHLDMWDPKPTAPAEIRGEFESIATKVPGLEISEMFPRMASMADRMTFIRSIVGASGEHYAFQCLTGHTTQNQPAGGRPALGSVLSRVYGSRDPAVPAYVGLSPKMGHMPWADNGQPGFLGVAHAPFMPQGEGKDDMVLKGITLDRLNDRKQVLASFDRFRRDVDAKGQMEGLDAFSQQAFGILTSSKLADALNVELEDPQLRDRYGRGFNVNRDDGGPRLLDNFLVARRLIEAGARCVTLSFSRWDWHNNNFGQAREDMPMLDQAVTALLEDLEMRGMLNDVSVVVWGEFGRTPKINNEGGRDHWPQVSTALLAGGGMRHGQVIGATNRLGEYATERPVHFQEVFATLYKALGIDVETTTFEDLQGRPQFLVDHAKYGPMKELV</sequence>
<dbReference type="PANTHER" id="PTHR43737">
    <property type="entry name" value="BLL7424 PROTEIN"/>
    <property type="match status" value="1"/>
</dbReference>
<dbReference type="AlphaFoldDB" id="A0A517SB18"/>
<dbReference type="InParanoid" id="A0A517SB18"/>
<name>A0A517SB18_9PLAN</name>
<reference evidence="1 2" key="1">
    <citation type="submission" date="2019-02" db="EMBL/GenBank/DDBJ databases">
        <title>Deep-cultivation of Planctomycetes and their phenomic and genomic characterization uncovers novel biology.</title>
        <authorList>
            <person name="Wiegand S."/>
            <person name="Jogler M."/>
            <person name="Boedeker C."/>
            <person name="Pinto D."/>
            <person name="Vollmers J."/>
            <person name="Rivas-Marin E."/>
            <person name="Kohn T."/>
            <person name="Peeters S.H."/>
            <person name="Heuer A."/>
            <person name="Rast P."/>
            <person name="Oberbeckmann S."/>
            <person name="Bunk B."/>
            <person name="Jeske O."/>
            <person name="Meyerdierks A."/>
            <person name="Storesund J.E."/>
            <person name="Kallscheuer N."/>
            <person name="Luecker S."/>
            <person name="Lage O.M."/>
            <person name="Pohl T."/>
            <person name="Merkel B.J."/>
            <person name="Hornburger P."/>
            <person name="Mueller R.-W."/>
            <person name="Bruemmer F."/>
            <person name="Labrenz M."/>
            <person name="Spormann A.M."/>
            <person name="Op den Camp H."/>
            <person name="Overmann J."/>
            <person name="Amann R."/>
            <person name="Jetten M.S.M."/>
            <person name="Mascher T."/>
            <person name="Medema M.H."/>
            <person name="Devos D.P."/>
            <person name="Kaster A.-K."/>
            <person name="Ovreas L."/>
            <person name="Rohde M."/>
            <person name="Galperin M.Y."/>
            <person name="Jogler C."/>
        </authorList>
    </citation>
    <scope>NUCLEOTIDE SEQUENCE [LARGE SCALE GENOMIC DNA]</scope>
    <source>
        <strain evidence="1 2">Pan44</strain>
    </source>
</reference>
<dbReference type="SUPFAM" id="SSF53649">
    <property type="entry name" value="Alkaline phosphatase-like"/>
    <property type="match status" value="1"/>
</dbReference>
<dbReference type="PROSITE" id="PS51318">
    <property type="entry name" value="TAT"/>
    <property type="match status" value="1"/>
</dbReference>
<dbReference type="KEGG" id="ccos:Pan44_13540"/>
<evidence type="ECO:0008006" key="3">
    <source>
        <dbReference type="Google" id="ProtNLM"/>
    </source>
</evidence>
<gene>
    <name evidence="1" type="ORF">Pan44_13540</name>
</gene>
<dbReference type="OrthoDB" id="127333at2"/>
<protein>
    <recommendedName>
        <fullName evidence="3">DUF1501 domain-containing protein</fullName>
    </recommendedName>
</protein>
<dbReference type="InterPro" id="IPR006311">
    <property type="entry name" value="TAT_signal"/>
</dbReference>
<dbReference type="InterPro" id="IPR017850">
    <property type="entry name" value="Alkaline_phosphatase_core_sf"/>
</dbReference>
<dbReference type="PANTHER" id="PTHR43737:SF1">
    <property type="entry name" value="DUF1501 DOMAIN-CONTAINING PROTEIN"/>
    <property type="match status" value="1"/>
</dbReference>
<dbReference type="Pfam" id="PF07394">
    <property type="entry name" value="DUF1501"/>
    <property type="match status" value="1"/>
</dbReference>
<dbReference type="EMBL" id="CP036271">
    <property type="protein sequence ID" value="QDT53337.1"/>
    <property type="molecule type" value="Genomic_DNA"/>
</dbReference>
<dbReference type="RefSeq" id="WP_145028474.1">
    <property type="nucleotide sequence ID" value="NZ_CP036271.1"/>
</dbReference>
<dbReference type="InterPro" id="IPR010869">
    <property type="entry name" value="DUF1501"/>
</dbReference>
<accession>A0A517SB18</accession>